<dbReference type="AlphaFoldDB" id="A0AAN4YIL5"/>
<dbReference type="SUPFAM" id="SSF90123">
    <property type="entry name" value="ABC transporter transmembrane region"/>
    <property type="match status" value="1"/>
</dbReference>
<sequence length="141" mass="15407">MKSFSTQELNLGVLNCIGGAVMVIIGAKYLAIMVPVALRWLNLVLDIFVGALAVLLLTFAVTLSDITSPGALGVAMINLLNFNQDLASLIDSWTRMETSLGAISRLRDLENNTPQPIHNKHSNQWSFQRSLDFKQVSASYG</sequence>
<organism evidence="5 6">
    <name type="scientific">Aspergillus oryzae</name>
    <name type="common">Yellow koji mold</name>
    <dbReference type="NCBI Taxonomy" id="5062"/>
    <lineage>
        <taxon>Eukaryota</taxon>
        <taxon>Fungi</taxon>
        <taxon>Dikarya</taxon>
        <taxon>Ascomycota</taxon>
        <taxon>Pezizomycotina</taxon>
        <taxon>Eurotiomycetes</taxon>
        <taxon>Eurotiomycetidae</taxon>
        <taxon>Eurotiales</taxon>
        <taxon>Aspergillaceae</taxon>
        <taxon>Aspergillus</taxon>
        <taxon>Aspergillus subgen. Circumdati</taxon>
    </lineage>
</organism>
<accession>A0AAN4YIL5</accession>
<evidence type="ECO:0000256" key="3">
    <source>
        <dbReference type="ARBA" id="ARBA00023136"/>
    </source>
</evidence>
<gene>
    <name evidence="5" type="ORF">Aory04_000675400</name>
</gene>
<reference evidence="5" key="1">
    <citation type="submission" date="2023-04" db="EMBL/GenBank/DDBJ databases">
        <title>Aspergillus oryzae NBRC 4228.</title>
        <authorList>
            <person name="Ichikawa N."/>
            <person name="Sato H."/>
            <person name="Tonouchi N."/>
        </authorList>
    </citation>
    <scope>NUCLEOTIDE SEQUENCE</scope>
    <source>
        <strain evidence="5">NBRC 4228</strain>
    </source>
</reference>
<comment type="caution">
    <text evidence="5">The sequence shown here is derived from an EMBL/GenBank/DDBJ whole genome shotgun (WGS) entry which is preliminary data.</text>
</comment>
<dbReference type="EMBL" id="BSYA01000074">
    <property type="protein sequence ID" value="GMG30737.1"/>
    <property type="molecule type" value="Genomic_DNA"/>
</dbReference>
<keyword evidence="2 4" id="KW-1133">Transmembrane helix</keyword>
<evidence type="ECO:0000256" key="2">
    <source>
        <dbReference type="ARBA" id="ARBA00022989"/>
    </source>
</evidence>
<evidence type="ECO:0000256" key="1">
    <source>
        <dbReference type="ARBA" id="ARBA00022692"/>
    </source>
</evidence>
<keyword evidence="3 4" id="KW-0472">Membrane</keyword>
<proteinExistence type="predicted"/>
<evidence type="ECO:0000313" key="5">
    <source>
        <dbReference type="EMBL" id="GMG30737.1"/>
    </source>
</evidence>
<dbReference type="Gene3D" id="1.20.1560.10">
    <property type="entry name" value="ABC transporter type 1, transmembrane domain"/>
    <property type="match status" value="1"/>
</dbReference>
<keyword evidence="1 4" id="KW-0812">Transmembrane</keyword>
<dbReference type="Proteomes" id="UP001165205">
    <property type="component" value="Unassembled WGS sequence"/>
</dbReference>
<evidence type="ECO:0000313" key="6">
    <source>
        <dbReference type="Proteomes" id="UP001165205"/>
    </source>
</evidence>
<dbReference type="GO" id="GO:0005524">
    <property type="term" value="F:ATP binding"/>
    <property type="evidence" value="ECO:0007669"/>
    <property type="project" value="InterPro"/>
</dbReference>
<dbReference type="InterPro" id="IPR036640">
    <property type="entry name" value="ABC1_TM_sf"/>
</dbReference>
<feature type="transmembrane region" description="Helical" evidence="4">
    <location>
        <begin position="43"/>
        <end position="63"/>
    </location>
</feature>
<feature type="transmembrane region" description="Helical" evidence="4">
    <location>
        <begin position="12"/>
        <end position="31"/>
    </location>
</feature>
<evidence type="ECO:0000256" key="4">
    <source>
        <dbReference type="SAM" id="Phobius"/>
    </source>
</evidence>
<protein>
    <submittedName>
        <fullName evidence="5">Unnamed protein product</fullName>
    </submittedName>
</protein>
<dbReference type="GO" id="GO:0016020">
    <property type="term" value="C:membrane"/>
    <property type="evidence" value="ECO:0007669"/>
    <property type="project" value="InterPro"/>
</dbReference>
<name>A0AAN4YIL5_ASPOZ</name>